<comment type="subcellular location">
    <subcellularLocation>
        <location evidence="1">Cell outer membrane</location>
        <topology evidence="1">Multi-pass membrane protein</topology>
    </subcellularLocation>
</comment>
<keyword evidence="6" id="KW-0406">Ion transport</keyword>
<dbReference type="Pfam" id="PF07715">
    <property type="entry name" value="Plug"/>
    <property type="match status" value="1"/>
</dbReference>
<dbReference type="PANTHER" id="PTHR32552:SF81">
    <property type="entry name" value="TONB-DEPENDENT OUTER MEMBRANE RECEPTOR"/>
    <property type="match status" value="1"/>
</dbReference>
<feature type="non-terminal residue" evidence="11">
    <location>
        <position position="115"/>
    </location>
</feature>
<dbReference type="AlphaFoldDB" id="A0A382LS62"/>
<evidence type="ECO:0000256" key="6">
    <source>
        <dbReference type="ARBA" id="ARBA00023065"/>
    </source>
</evidence>
<proteinExistence type="predicted"/>
<keyword evidence="9" id="KW-0998">Cell outer membrane</keyword>
<dbReference type="PROSITE" id="PS52016">
    <property type="entry name" value="TONB_DEPENDENT_REC_3"/>
    <property type="match status" value="1"/>
</dbReference>
<dbReference type="InterPro" id="IPR012910">
    <property type="entry name" value="Plug_dom"/>
</dbReference>
<keyword evidence="7" id="KW-0798">TonB box</keyword>
<evidence type="ECO:0000256" key="9">
    <source>
        <dbReference type="ARBA" id="ARBA00023237"/>
    </source>
</evidence>
<keyword evidence="3" id="KW-0410">Iron transport</keyword>
<dbReference type="InterPro" id="IPR036942">
    <property type="entry name" value="Beta-barrel_TonB_sf"/>
</dbReference>
<keyword evidence="8" id="KW-0472">Membrane</keyword>
<evidence type="ECO:0000259" key="10">
    <source>
        <dbReference type="Pfam" id="PF07715"/>
    </source>
</evidence>
<dbReference type="PANTHER" id="PTHR32552">
    <property type="entry name" value="FERRICHROME IRON RECEPTOR-RELATED"/>
    <property type="match status" value="1"/>
</dbReference>
<evidence type="ECO:0000256" key="4">
    <source>
        <dbReference type="ARBA" id="ARBA00022692"/>
    </source>
</evidence>
<protein>
    <recommendedName>
        <fullName evidence="10">TonB-dependent receptor plug domain-containing protein</fullName>
    </recommendedName>
</protein>
<dbReference type="GO" id="GO:0009279">
    <property type="term" value="C:cell outer membrane"/>
    <property type="evidence" value="ECO:0007669"/>
    <property type="project" value="UniProtKB-SubCell"/>
</dbReference>
<name>A0A382LS62_9ZZZZ</name>
<evidence type="ECO:0000256" key="3">
    <source>
        <dbReference type="ARBA" id="ARBA00022496"/>
    </source>
</evidence>
<evidence type="ECO:0000256" key="2">
    <source>
        <dbReference type="ARBA" id="ARBA00022448"/>
    </source>
</evidence>
<evidence type="ECO:0000256" key="8">
    <source>
        <dbReference type="ARBA" id="ARBA00023136"/>
    </source>
</evidence>
<dbReference type="InterPro" id="IPR039426">
    <property type="entry name" value="TonB-dep_rcpt-like"/>
</dbReference>
<dbReference type="GO" id="GO:0006826">
    <property type="term" value="P:iron ion transport"/>
    <property type="evidence" value="ECO:0007669"/>
    <property type="project" value="UniProtKB-KW"/>
</dbReference>
<evidence type="ECO:0000256" key="5">
    <source>
        <dbReference type="ARBA" id="ARBA00023004"/>
    </source>
</evidence>
<keyword evidence="4" id="KW-0812">Transmembrane</keyword>
<keyword evidence="2" id="KW-0813">Transport</keyword>
<evidence type="ECO:0000256" key="1">
    <source>
        <dbReference type="ARBA" id="ARBA00004571"/>
    </source>
</evidence>
<accession>A0A382LS62</accession>
<dbReference type="Gene3D" id="2.40.170.20">
    <property type="entry name" value="TonB-dependent receptor, beta-barrel domain"/>
    <property type="match status" value="1"/>
</dbReference>
<reference evidence="11" key="1">
    <citation type="submission" date="2018-05" db="EMBL/GenBank/DDBJ databases">
        <authorList>
            <person name="Lanie J.A."/>
            <person name="Ng W.-L."/>
            <person name="Kazmierczak K.M."/>
            <person name="Andrzejewski T.M."/>
            <person name="Davidsen T.M."/>
            <person name="Wayne K.J."/>
            <person name="Tettelin H."/>
            <person name="Glass J.I."/>
            <person name="Rusch D."/>
            <person name="Podicherti R."/>
            <person name="Tsui H.-C.T."/>
            <person name="Winkler M.E."/>
        </authorList>
    </citation>
    <scope>NUCLEOTIDE SEQUENCE</scope>
</reference>
<gene>
    <name evidence="11" type="ORF">METZ01_LOCUS291001</name>
</gene>
<evidence type="ECO:0000313" key="11">
    <source>
        <dbReference type="EMBL" id="SVC38147.1"/>
    </source>
</evidence>
<feature type="domain" description="TonB-dependent receptor plug" evidence="10">
    <location>
        <begin position="19"/>
        <end position="115"/>
    </location>
</feature>
<sequence>MGQEIEEIIVTARKQEESLQNAPVAVSVATGELLESMGSADLSAIGQFAPNVQFETGQPTSGIRAPTIYIRGMGQDDFIIVEDGAVGVYLDGVYVGRTVGSVFDLVDVERVEVLR</sequence>
<keyword evidence="5" id="KW-0408">Iron</keyword>
<evidence type="ECO:0000256" key="7">
    <source>
        <dbReference type="ARBA" id="ARBA00023077"/>
    </source>
</evidence>
<dbReference type="EMBL" id="UINC01088159">
    <property type="protein sequence ID" value="SVC38147.1"/>
    <property type="molecule type" value="Genomic_DNA"/>
</dbReference>
<dbReference type="SUPFAM" id="SSF56935">
    <property type="entry name" value="Porins"/>
    <property type="match status" value="1"/>
</dbReference>
<organism evidence="11">
    <name type="scientific">marine metagenome</name>
    <dbReference type="NCBI Taxonomy" id="408172"/>
    <lineage>
        <taxon>unclassified sequences</taxon>
        <taxon>metagenomes</taxon>
        <taxon>ecological metagenomes</taxon>
    </lineage>
</organism>